<dbReference type="EMBL" id="AP035883">
    <property type="protein sequence ID" value="BFP50167.1"/>
    <property type="molecule type" value="Genomic_DNA"/>
</dbReference>
<dbReference type="InterPro" id="IPR029057">
    <property type="entry name" value="PRTase-like"/>
</dbReference>
<name>A0AB33KCE7_9ACTN</name>
<dbReference type="SUPFAM" id="SSF56784">
    <property type="entry name" value="HAD-like"/>
    <property type="match status" value="1"/>
</dbReference>
<protein>
    <recommendedName>
        <fullName evidence="2">Phosphoribosyltransferase</fullName>
    </recommendedName>
</protein>
<gene>
    <name evidence="1" type="ORF">KCMC57_65360</name>
</gene>
<dbReference type="AlphaFoldDB" id="A0AB33KCE7"/>
<reference evidence="1" key="1">
    <citation type="submission" date="2024-07" db="EMBL/GenBank/DDBJ databases">
        <title>Complete genome sequences of cellulolytic bacteria, Kitasatospora sp. CMC57 and Streptomyces sp. CMC78, isolated from Japanese agricultural soil.</title>
        <authorList>
            <person name="Hashimoto T."/>
            <person name="Ito M."/>
            <person name="Iwamoto M."/>
            <person name="Fukahori D."/>
            <person name="Shoda T."/>
            <person name="Sakoda M."/>
            <person name="Morohoshi T."/>
            <person name="Mitsuboshi M."/>
            <person name="Nishizawa T."/>
        </authorList>
    </citation>
    <scope>NUCLEOTIDE SEQUENCE</scope>
    <source>
        <strain evidence="1">CMC57</strain>
        <plasmid evidence="1">pCMC57_02</plasmid>
    </source>
</reference>
<dbReference type="Gene3D" id="3.40.50.1000">
    <property type="entry name" value="HAD superfamily/HAD-like"/>
    <property type="match status" value="1"/>
</dbReference>
<dbReference type="RefSeq" id="WP_408649614.1">
    <property type="nucleotide sequence ID" value="NZ_AP035881.2"/>
</dbReference>
<dbReference type="CDD" id="cd06223">
    <property type="entry name" value="PRTases_typeI"/>
    <property type="match status" value="1"/>
</dbReference>
<sequence length="546" mass="60399">MANAIQAVVFDYKTVFQSGTVTPHPGMAQVLHLLSSRGVGWVLLTTDPFDVRHCASAGLPEPALHLSQRDIPEQKNRGSHLWLTEAAQRLGLATTQLALVGASELDWRTGVNAGVAFIRARWAPGTLRQVALTAQDPAHLYWVLDRHLLHEPQWFFAMDDASRNYKVRSLFPPEVRFEGTNPSSFTLLDIFTYDKDVTAGNRSARDILMLHVLSAAYLEGLLPARSWFCVYPSSTPGAVNHQLSDFIEVAKVMTGSSYKDDLLVRATRATDTSRARANGRHGEVTIATQANTVHLNPAHRSALAKGKTVVVFDDFTTDGMSLDWARNLLTTAGATQVIGVTIGKYRKPYTFFTPRAGVAIDPFTPNTTLTPADFTAEQRQVPTGTGPVDHVAETMRRAVNEDTGLPPLGPAPASRTVLTPETRDLLDRLRATSMVRRPIRPGVVESGLKPRNGRQHHVVDFLDQLTKIGLLTWRADYHSSEKMPLWWLSFDGQPCAWWYNTPETEKVIGELCAATGIIWEPVRANFGETERREAVARIEARRAAGE</sequence>
<dbReference type="SUPFAM" id="SSF53271">
    <property type="entry name" value="PRTase-like"/>
    <property type="match status" value="1"/>
</dbReference>
<accession>A0AB33KCE7</accession>
<dbReference type="Gene3D" id="3.40.50.2020">
    <property type="match status" value="1"/>
</dbReference>
<geneLocation type="plasmid" evidence="1">
    <name>pCMC57_02</name>
</geneLocation>
<proteinExistence type="predicted"/>
<evidence type="ECO:0008006" key="2">
    <source>
        <dbReference type="Google" id="ProtNLM"/>
    </source>
</evidence>
<dbReference type="InterPro" id="IPR036412">
    <property type="entry name" value="HAD-like_sf"/>
</dbReference>
<evidence type="ECO:0000313" key="1">
    <source>
        <dbReference type="EMBL" id="BFP50167.1"/>
    </source>
</evidence>
<dbReference type="InterPro" id="IPR023214">
    <property type="entry name" value="HAD_sf"/>
</dbReference>
<keyword evidence="1" id="KW-0614">Plasmid</keyword>
<organism evidence="1">
    <name type="scientific">Kitasatospora sp. CMC57</name>
    <dbReference type="NCBI Taxonomy" id="3231513"/>
    <lineage>
        <taxon>Bacteria</taxon>
        <taxon>Bacillati</taxon>
        <taxon>Actinomycetota</taxon>
        <taxon>Actinomycetes</taxon>
        <taxon>Kitasatosporales</taxon>
        <taxon>Streptomycetaceae</taxon>
        <taxon>Kitasatospora</taxon>
    </lineage>
</organism>
<dbReference type="InterPro" id="IPR000836">
    <property type="entry name" value="PRTase_dom"/>
</dbReference>